<keyword evidence="3 9" id="KW-0645">Protease</keyword>
<dbReference type="Proteomes" id="UP001500967">
    <property type="component" value="Unassembled WGS sequence"/>
</dbReference>
<comment type="similarity">
    <text evidence="1 9 10">Belongs to the peptidase A8 family.</text>
</comment>
<comment type="catalytic activity">
    <reaction evidence="9">
        <text>Release of signal peptides from bacterial membrane prolipoproteins. Hydrolyzes -Xaa-Yaa-Zaa-|-(S,diacylglyceryl)Cys-, in which Xaa is hydrophobic (preferably Leu), and Yaa (Ala or Ser) and Zaa (Gly or Ala) have small, neutral side chains.</text>
        <dbReference type="EC" id="3.4.23.36"/>
    </reaction>
</comment>
<evidence type="ECO:0000256" key="3">
    <source>
        <dbReference type="ARBA" id="ARBA00022670"/>
    </source>
</evidence>
<sequence>MVALVALALDLGSKLVVVAELEDTGHPPVQVLPDVLYLVHTRNTGAAFSLGSSYTYVLTAIAIAVIVVILRSARRLASTGWAVALGLVLGGACGNVVDRLFRDGGGVVDFLALVDPFDPPWPVFNVADACLCVGVAILVGMELTGRRIDGSRAAKTGRASEAGDRPGHN</sequence>
<name>A0ABN0TEZ8_9ACTN</name>
<dbReference type="PANTHER" id="PTHR33695:SF1">
    <property type="entry name" value="LIPOPROTEIN SIGNAL PEPTIDASE"/>
    <property type="match status" value="1"/>
</dbReference>
<comment type="function">
    <text evidence="9">This protein specifically catalyzes the removal of signal peptides from prolipoproteins.</text>
</comment>
<keyword evidence="5 9" id="KW-0064">Aspartyl protease</keyword>
<evidence type="ECO:0000313" key="11">
    <source>
        <dbReference type="EMBL" id="GAA0220002.1"/>
    </source>
</evidence>
<dbReference type="NCBIfam" id="TIGR00077">
    <property type="entry name" value="lspA"/>
    <property type="match status" value="1"/>
</dbReference>
<protein>
    <recommendedName>
        <fullName evidence="9">Lipoprotein signal peptidase</fullName>
        <ecNumber evidence="9">3.4.23.36</ecNumber>
    </recommendedName>
    <alternativeName>
        <fullName evidence="9">Prolipoprotein signal peptidase</fullName>
    </alternativeName>
    <alternativeName>
        <fullName evidence="9">Signal peptidase II</fullName>
        <shortName evidence="9">SPase II</shortName>
    </alternativeName>
</protein>
<keyword evidence="2 9" id="KW-1003">Cell membrane</keyword>
<evidence type="ECO:0000256" key="8">
    <source>
        <dbReference type="ARBA" id="ARBA00023136"/>
    </source>
</evidence>
<evidence type="ECO:0000256" key="5">
    <source>
        <dbReference type="ARBA" id="ARBA00022750"/>
    </source>
</evidence>
<proteinExistence type="inferred from homology"/>
<evidence type="ECO:0000256" key="6">
    <source>
        <dbReference type="ARBA" id="ARBA00022801"/>
    </source>
</evidence>
<evidence type="ECO:0000256" key="4">
    <source>
        <dbReference type="ARBA" id="ARBA00022692"/>
    </source>
</evidence>
<dbReference type="PANTHER" id="PTHR33695">
    <property type="entry name" value="LIPOPROTEIN SIGNAL PEPTIDASE"/>
    <property type="match status" value="1"/>
</dbReference>
<evidence type="ECO:0000256" key="10">
    <source>
        <dbReference type="RuleBase" id="RU004181"/>
    </source>
</evidence>
<evidence type="ECO:0000256" key="7">
    <source>
        <dbReference type="ARBA" id="ARBA00022989"/>
    </source>
</evidence>
<keyword evidence="7 9" id="KW-1133">Transmembrane helix</keyword>
<dbReference type="HAMAP" id="MF_00161">
    <property type="entry name" value="LspA"/>
    <property type="match status" value="1"/>
</dbReference>
<feature type="transmembrane region" description="Helical" evidence="9">
    <location>
        <begin position="45"/>
        <end position="70"/>
    </location>
</feature>
<dbReference type="EC" id="3.4.23.36" evidence="9"/>
<dbReference type="PRINTS" id="PR00781">
    <property type="entry name" value="LIPOSIGPTASE"/>
</dbReference>
<feature type="active site" evidence="9">
    <location>
        <position position="128"/>
    </location>
</feature>
<comment type="pathway">
    <text evidence="9">Protein modification; lipoprotein biosynthesis (signal peptide cleavage).</text>
</comment>
<feature type="transmembrane region" description="Helical" evidence="9">
    <location>
        <begin position="82"/>
        <end position="101"/>
    </location>
</feature>
<keyword evidence="4 9" id="KW-0812">Transmembrane</keyword>
<accession>A0ABN0TEZ8</accession>
<evidence type="ECO:0000256" key="2">
    <source>
        <dbReference type="ARBA" id="ARBA00022475"/>
    </source>
</evidence>
<dbReference type="InterPro" id="IPR001872">
    <property type="entry name" value="Peptidase_A8"/>
</dbReference>
<feature type="active site" evidence="9">
    <location>
        <position position="109"/>
    </location>
</feature>
<comment type="subcellular location">
    <subcellularLocation>
        <location evidence="9">Cell membrane</location>
        <topology evidence="9">Multi-pass membrane protein</topology>
    </subcellularLocation>
</comment>
<dbReference type="EMBL" id="BAAAGX010000001">
    <property type="protein sequence ID" value="GAA0220002.1"/>
    <property type="molecule type" value="Genomic_DNA"/>
</dbReference>
<feature type="transmembrane region" description="Helical" evidence="9">
    <location>
        <begin position="121"/>
        <end position="141"/>
    </location>
</feature>
<evidence type="ECO:0000313" key="12">
    <source>
        <dbReference type="Proteomes" id="UP001500967"/>
    </source>
</evidence>
<organism evidence="11 12">
    <name type="scientific">Cryptosporangium japonicum</name>
    <dbReference type="NCBI Taxonomy" id="80872"/>
    <lineage>
        <taxon>Bacteria</taxon>
        <taxon>Bacillati</taxon>
        <taxon>Actinomycetota</taxon>
        <taxon>Actinomycetes</taxon>
        <taxon>Cryptosporangiales</taxon>
        <taxon>Cryptosporangiaceae</taxon>
        <taxon>Cryptosporangium</taxon>
    </lineage>
</organism>
<comment type="caution">
    <text evidence="11">The sequence shown here is derived from an EMBL/GenBank/DDBJ whole genome shotgun (WGS) entry which is preliminary data.</text>
</comment>
<gene>
    <name evidence="9" type="primary">lspA</name>
    <name evidence="11" type="ORF">GCM10009539_01650</name>
</gene>
<keyword evidence="6 9" id="KW-0378">Hydrolase</keyword>
<keyword evidence="12" id="KW-1185">Reference proteome</keyword>
<reference evidence="11 12" key="1">
    <citation type="journal article" date="2019" name="Int. J. Syst. Evol. Microbiol.">
        <title>The Global Catalogue of Microorganisms (GCM) 10K type strain sequencing project: providing services to taxonomists for standard genome sequencing and annotation.</title>
        <authorList>
            <consortium name="The Broad Institute Genomics Platform"/>
            <consortium name="The Broad Institute Genome Sequencing Center for Infectious Disease"/>
            <person name="Wu L."/>
            <person name="Ma J."/>
        </authorList>
    </citation>
    <scope>NUCLEOTIDE SEQUENCE [LARGE SCALE GENOMIC DNA]</scope>
    <source>
        <strain evidence="11 12">JCM 10425</strain>
    </source>
</reference>
<evidence type="ECO:0000256" key="1">
    <source>
        <dbReference type="ARBA" id="ARBA00006139"/>
    </source>
</evidence>
<comment type="caution">
    <text evidence="9">Lacks conserved residue(s) required for the propagation of feature annotation.</text>
</comment>
<evidence type="ECO:0000256" key="9">
    <source>
        <dbReference type="HAMAP-Rule" id="MF_00161"/>
    </source>
</evidence>
<keyword evidence="8 9" id="KW-0472">Membrane</keyword>
<dbReference type="Pfam" id="PF01252">
    <property type="entry name" value="Peptidase_A8"/>
    <property type="match status" value="1"/>
</dbReference>